<feature type="domain" description="Beta-ketoacyl-[acyl-carrier-protein] synthase III C-terminal" evidence="3">
    <location>
        <begin position="241"/>
        <end position="329"/>
    </location>
</feature>
<keyword evidence="2" id="KW-0012">Acyltransferase</keyword>
<evidence type="ECO:0000313" key="6">
    <source>
        <dbReference type="Proteomes" id="UP000032633"/>
    </source>
</evidence>
<reference evidence="6" key="2">
    <citation type="submission" date="2015-03" db="EMBL/GenBank/DDBJ databases">
        <title>Genome sequence of Paenibacillus beijingensis strain DSM 24997T.</title>
        <authorList>
            <person name="Kwak Y."/>
            <person name="Shin J.-H."/>
        </authorList>
    </citation>
    <scope>NUCLEOTIDE SEQUENCE [LARGE SCALE GENOMIC DNA]</scope>
    <source>
        <strain evidence="6">DSM 24997</strain>
    </source>
</reference>
<organism evidence="5 6">
    <name type="scientific">Paenibacillus beijingensis</name>
    <dbReference type="NCBI Taxonomy" id="1126833"/>
    <lineage>
        <taxon>Bacteria</taxon>
        <taxon>Bacillati</taxon>
        <taxon>Bacillota</taxon>
        <taxon>Bacilli</taxon>
        <taxon>Bacillales</taxon>
        <taxon>Paenibacillaceae</taxon>
        <taxon>Paenibacillus</taxon>
    </lineage>
</organism>
<evidence type="ECO:0000256" key="1">
    <source>
        <dbReference type="ARBA" id="ARBA00022679"/>
    </source>
</evidence>
<dbReference type="InterPro" id="IPR013747">
    <property type="entry name" value="ACP_syn_III_C"/>
</dbReference>
<evidence type="ECO:0000259" key="3">
    <source>
        <dbReference type="Pfam" id="PF08541"/>
    </source>
</evidence>
<dbReference type="STRING" id="1126833.VN24_15045"/>
<dbReference type="InterPro" id="IPR013751">
    <property type="entry name" value="ACP_syn_III_N"/>
</dbReference>
<dbReference type="Proteomes" id="UP000032633">
    <property type="component" value="Chromosome"/>
</dbReference>
<evidence type="ECO:0000313" key="5">
    <source>
        <dbReference type="EMBL" id="AJY75634.1"/>
    </source>
</evidence>
<dbReference type="SUPFAM" id="SSF53901">
    <property type="entry name" value="Thiolase-like"/>
    <property type="match status" value="2"/>
</dbReference>
<dbReference type="HOGENOM" id="CLU_039592_2_2_9"/>
<accession>A0A0D5NJW8</accession>
<dbReference type="OrthoDB" id="1704808at2"/>
<reference evidence="5 6" key="1">
    <citation type="journal article" date="2015" name="J. Biotechnol.">
        <title>Complete genome sequence of Paenibacillus beijingensis 7188(T) (=DSM 24997(T)), a novel rhizobacterium from jujube garden soil.</title>
        <authorList>
            <person name="Kwak Y."/>
            <person name="Shin J.H."/>
        </authorList>
    </citation>
    <scope>NUCLEOTIDE SEQUENCE [LARGE SCALE GENOMIC DNA]</scope>
    <source>
        <strain evidence="5 6">DSM 24997</strain>
    </source>
</reference>
<dbReference type="GO" id="GO:0044550">
    <property type="term" value="P:secondary metabolite biosynthetic process"/>
    <property type="evidence" value="ECO:0007669"/>
    <property type="project" value="TreeGrafter"/>
</dbReference>
<dbReference type="GO" id="GO:0004315">
    <property type="term" value="F:3-oxoacyl-[acyl-carrier-protein] synthase activity"/>
    <property type="evidence" value="ECO:0007669"/>
    <property type="project" value="InterPro"/>
</dbReference>
<dbReference type="InterPro" id="IPR016039">
    <property type="entry name" value="Thiolase-like"/>
</dbReference>
<dbReference type="PANTHER" id="PTHR34069:SF2">
    <property type="entry name" value="BETA-KETOACYL-[ACYL-CARRIER-PROTEIN] SYNTHASE III"/>
    <property type="match status" value="1"/>
</dbReference>
<dbReference type="AlphaFoldDB" id="A0A0D5NJW8"/>
<dbReference type="RefSeq" id="WP_045671062.1">
    <property type="nucleotide sequence ID" value="NZ_CP011058.1"/>
</dbReference>
<dbReference type="Pfam" id="PF08545">
    <property type="entry name" value="ACP_syn_III"/>
    <property type="match status" value="1"/>
</dbReference>
<keyword evidence="6" id="KW-1185">Reference proteome</keyword>
<evidence type="ECO:0000256" key="2">
    <source>
        <dbReference type="ARBA" id="ARBA00023315"/>
    </source>
</evidence>
<dbReference type="Gene3D" id="3.40.47.10">
    <property type="match status" value="1"/>
</dbReference>
<dbReference type="GO" id="GO:0006633">
    <property type="term" value="P:fatty acid biosynthetic process"/>
    <property type="evidence" value="ECO:0007669"/>
    <property type="project" value="InterPro"/>
</dbReference>
<feature type="domain" description="Beta-ketoacyl-[acyl-carrier-protein] synthase III N-terminal" evidence="4">
    <location>
        <begin position="112"/>
        <end position="190"/>
    </location>
</feature>
<sequence>MNNVQIKSVAVYHPDNSVGNDYYLERLKAKGADITNLLAVLGRDKRYIIDNEQENSLTMAVNAAQSALNKAGLSGEDIDMIVYSSQTPEYLFPTNAIMVHNQIGGKASAICLDSNASCAGMVVAVEQASVYMSANPAVKRALIIGSDHVSPITDESEAVYFSAFGDAAAAVILERVEGAANAGLIDSAYYTCSEPINASLYPPKGLSNIYKQSIEKLKIVTNPFDTDMASKVAAEMIPDLLERNNVPLERVSAFCFSQFAVMYVNVLQEKLGLEKEKCIYIGDEFGYTGTSSPFIALHKAVESGQVKRGDDVIFWTVGTGWQNIVMLYRY</sequence>
<dbReference type="PATRIC" id="fig|1126833.4.peg.3295"/>
<gene>
    <name evidence="5" type="ORF">VN24_15045</name>
</gene>
<dbReference type="PANTHER" id="PTHR34069">
    <property type="entry name" value="3-OXOACYL-[ACYL-CARRIER-PROTEIN] SYNTHASE 3"/>
    <property type="match status" value="1"/>
</dbReference>
<dbReference type="KEGG" id="pbj:VN24_15045"/>
<evidence type="ECO:0000259" key="4">
    <source>
        <dbReference type="Pfam" id="PF08545"/>
    </source>
</evidence>
<keyword evidence="1" id="KW-0808">Transferase</keyword>
<proteinExistence type="predicted"/>
<name>A0A0D5NJW8_9BACL</name>
<protein>
    <submittedName>
        <fullName evidence="5">3-oxoacyl-ACP synthase</fullName>
    </submittedName>
</protein>
<dbReference type="EMBL" id="CP011058">
    <property type="protein sequence ID" value="AJY75634.1"/>
    <property type="molecule type" value="Genomic_DNA"/>
</dbReference>
<dbReference type="Pfam" id="PF08541">
    <property type="entry name" value="ACP_syn_III_C"/>
    <property type="match status" value="1"/>
</dbReference>